<comment type="caution">
    <text evidence="7">Lacks conserved residue(s) required for the propagation of feature annotation.</text>
</comment>
<dbReference type="InterPro" id="IPR049940">
    <property type="entry name" value="GluQ/Sye"/>
</dbReference>
<dbReference type="GO" id="GO:0000049">
    <property type="term" value="F:tRNA binding"/>
    <property type="evidence" value="ECO:0007669"/>
    <property type="project" value="InterPro"/>
</dbReference>
<dbReference type="KEGG" id="ebm:SG0102_03420"/>
<accession>A0A3G9JMH1</accession>
<dbReference type="GO" id="GO:0005524">
    <property type="term" value="F:ATP binding"/>
    <property type="evidence" value="ECO:0007669"/>
    <property type="project" value="UniProtKB-UniRule"/>
</dbReference>
<evidence type="ECO:0000256" key="5">
    <source>
        <dbReference type="ARBA" id="ARBA00022917"/>
    </source>
</evidence>
<dbReference type="SUPFAM" id="SSF52374">
    <property type="entry name" value="Nucleotidylyl transferase"/>
    <property type="match status" value="1"/>
</dbReference>
<keyword evidence="3 7" id="KW-0547">Nucleotide-binding</keyword>
<evidence type="ECO:0000256" key="6">
    <source>
        <dbReference type="ARBA" id="ARBA00023146"/>
    </source>
</evidence>
<dbReference type="Pfam" id="PF00749">
    <property type="entry name" value="tRNA-synt_1c"/>
    <property type="match status" value="1"/>
</dbReference>
<dbReference type="InterPro" id="IPR014729">
    <property type="entry name" value="Rossmann-like_a/b/a_fold"/>
</dbReference>
<dbReference type="GO" id="GO:0004818">
    <property type="term" value="F:glutamate-tRNA ligase activity"/>
    <property type="evidence" value="ECO:0007669"/>
    <property type="project" value="UniProtKB-UniRule"/>
</dbReference>
<evidence type="ECO:0000256" key="3">
    <source>
        <dbReference type="ARBA" id="ARBA00022741"/>
    </source>
</evidence>
<comment type="subcellular location">
    <subcellularLocation>
        <location evidence="7">Cytoplasm</location>
    </subcellularLocation>
</comment>
<dbReference type="PANTHER" id="PTHR43311:SF2">
    <property type="entry name" value="GLUTAMATE--TRNA LIGASE, MITOCHONDRIAL-RELATED"/>
    <property type="match status" value="1"/>
</dbReference>
<evidence type="ECO:0000313" key="12">
    <source>
        <dbReference type="Proteomes" id="UP000268059"/>
    </source>
</evidence>
<dbReference type="InterPro" id="IPR001412">
    <property type="entry name" value="aa-tRNA-synth_I_CS"/>
</dbReference>
<dbReference type="GO" id="GO:0008270">
    <property type="term" value="F:zinc ion binding"/>
    <property type="evidence" value="ECO:0007669"/>
    <property type="project" value="InterPro"/>
</dbReference>
<keyword evidence="8" id="KW-0472">Membrane</keyword>
<dbReference type="FunCoup" id="A0A3G9JMH1">
    <property type="interactions" value="435"/>
</dbReference>
<evidence type="ECO:0000313" key="11">
    <source>
        <dbReference type="EMBL" id="BBH25408.1"/>
    </source>
</evidence>
<dbReference type="InterPro" id="IPR004527">
    <property type="entry name" value="Glu-tRNA-ligase_bac/mito"/>
</dbReference>
<evidence type="ECO:0000256" key="2">
    <source>
        <dbReference type="ARBA" id="ARBA00022598"/>
    </source>
</evidence>
<name>A0A3G9JMH1_9FIRM</name>
<dbReference type="InParanoid" id="A0A3G9JMH1"/>
<dbReference type="GO" id="GO:0005737">
    <property type="term" value="C:cytoplasm"/>
    <property type="evidence" value="ECO:0007669"/>
    <property type="project" value="UniProtKB-SubCell"/>
</dbReference>
<dbReference type="HAMAP" id="MF_00022">
    <property type="entry name" value="Glu_tRNA_synth_type1"/>
    <property type="match status" value="1"/>
</dbReference>
<keyword evidence="8" id="KW-1133">Transmembrane helix</keyword>
<comment type="function">
    <text evidence="7">Catalyzes the attachment of glutamate to tRNA(Glu) in a two-step reaction: glutamate is first activated by ATP to form Glu-AMP and then transferred to the acceptor end of tRNA(Glu).</text>
</comment>
<dbReference type="PROSITE" id="PS00178">
    <property type="entry name" value="AA_TRNA_LIGASE_I"/>
    <property type="match status" value="1"/>
</dbReference>
<dbReference type="AlphaFoldDB" id="A0A3G9JMH1"/>
<evidence type="ECO:0000256" key="4">
    <source>
        <dbReference type="ARBA" id="ARBA00022840"/>
    </source>
</evidence>
<keyword evidence="6 7" id="KW-0030">Aminoacyl-tRNA synthetase</keyword>
<dbReference type="InterPro" id="IPR020751">
    <property type="entry name" value="aa-tRNA-synth_I_codon-bd_sub2"/>
</dbReference>
<feature type="short sequence motif" description="'HIGH' region" evidence="7">
    <location>
        <begin position="41"/>
        <end position="51"/>
    </location>
</feature>
<feature type="domain" description="Aminoacyl-tRNA synthetase class I anticodon-binding" evidence="10">
    <location>
        <begin position="362"/>
        <end position="497"/>
    </location>
</feature>
<dbReference type="EC" id="6.1.1.17" evidence="7"/>
<keyword evidence="4 7" id="KW-0067">ATP-binding</keyword>
<dbReference type="InterPro" id="IPR045462">
    <property type="entry name" value="aa-tRNA-synth_I_cd-bd"/>
</dbReference>
<gene>
    <name evidence="7 11" type="primary">gltX</name>
    <name evidence="11" type="ORF">SG0102_03420</name>
</gene>
<dbReference type="Pfam" id="PF19269">
    <property type="entry name" value="Anticodon_2"/>
    <property type="match status" value="1"/>
</dbReference>
<evidence type="ECO:0000259" key="9">
    <source>
        <dbReference type="Pfam" id="PF00749"/>
    </source>
</evidence>
<proteinExistence type="inferred from homology"/>
<dbReference type="PANTHER" id="PTHR43311">
    <property type="entry name" value="GLUTAMATE--TRNA LIGASE"/>
    <property type="match status" value="1"/>
</dbReference>
<dbReference type="SUPFAM" id="SSF48163">
    <property type="entry name" value="An anticodon-binding domain of class I aminoacyl-tRNA synthetases"/>
    <property type="match status" value="1"/>
</dbReference>
<comment type="catalytic activity">
    <reaction evidence="7">
        <text>tRNA(Glu) + L-glutamate + ATP = L-glutamyl-tRNA(Glu) + AMP + diphosphate</text>
        <dbReference type="Rhea" id="RHEA:23540"/>
        <dbReference type="Rhea" id="RHEA-COMP:9663"/>
        <dbReference type="Rhea" id="RHEA-COMP:9680"/>
        <dbReference type="ChEBI" id="CHEBI:29985"/>
        <dbReference type="ChEBI" id="CHEBI:30616"/>
        <dbReference type="ChEBI" id="CHEBI:33019"/>
        <dbReference type="ChEBI" id="CHEBI:78442"/>
        <dbReference type="ChEBI" id="CHEBI:78520"/>
        <dbReference type="ChEBI" id="CHEBI:456215"/>
        <dbReference type="EC" id="6.1.1.17"/>
    </reaction>
</comment>
<dbReference type="EMBL" id="AP019309">
    <property type="protein sequence ID" value="BBH25408.1"/>
    <property type="molecule type" value="Genomic_DNA"/>
</dbReference>
<dbReference type="PRINTS" id="PR00987">
    <property type="entry name" value="TRNASYNTHGLU"/>
</dbReference>
<dbReference type="NCBIfam" id="TIGR00464">
    <property type="entry name" value="gltX_bact"/>
    <property type="match status" value="1"/>
</dbReference>
<evidence type="ECO:0000256" key="8">
    <source>
        <dbReference type="SAM" id="Phobius"/>
    </source>
</evidence>
<feature type="binding site" evidence="7">
    <location>
        <position position="272"/>
    </location>
    <ligand>
        <name>ATP</name>
        <dbReference type="ChEBI" id="CHEBI:30616"/>
    </ligand>
</feature>
<keyword evidence="7" id="KW-0963">Cytoplasm</keyword>
<reference evidence="11 12" key="1">
    <citation type="submission" date="2018-11" db="EMBL/GenBank/DDBJ databases">
        <title>Novel Erysipelotrichaceae bacterium isolated from small intestine of a swine.</title>
        <authorList>
            <person name="Kim J.S."/>
            <person name="Choe H."/>
            <person name="Lee Y.R."/>
            <person name="Kim K.M."/>
            <person name="Park D.S."/>
        </authorList>
    </citation>
    <scope>NUCLEOTIDE SEQUENCE [LARGE SCALE GENOMIC DNA]</scope>
    <source>
        <strain evidence="11 12">SG0102</strain>
    </source>
</reference>
<organism evidence="11 12">
    <name type="scientific">Intestinibaculum porci</name>
    <dbReference type="NCBI Taxonomy" id="2487118"/>
    <lineage>
        <taxon>Bacteria</taxon>
        <taxon>Bacillati</taxon>
        <taxon>Bacillota</taxon>
        <taxon>Erysipelotrichia</taxon>
        <taxon>Erysipelotrichales</taxon>
        <taxon>Erysipelotrichaceae</taxon>
        <taxon>Intestinibaculum</taxon>
    </lineage>
</organism>
<evidence type="ECO:0000256" key="7">
    <source>
        <dbReference type="HAMAP-Rule" id="MF_00022"/>
    </source>
</evidence>
<keyword evidence="5 7" id="KW-0648">Protein biosynthesis</keyword>
<keyword evidence="12" id="KW-1185">Reference proteome</keyword>
<evidence type="ECO:0000259" key="10">
    <source>
        <dbReference type="Pfam" id="PF19269"/>
    </source>
</evidence>
<dbReference type="InterPro" id="IPR033910">
    <property type="entry name" value="GluRS_core"/>
</dbReference>
<dbReference type="CDD" id="cd00808">
    <property type="entry name" value="GluRS_core"/>
    <property type="match status" value="1"/>
</dbReference>
<feature type="domain" description="Glutamyl/glutaminyl-tRNA synthetase class Ib catalytic" evidence="9">
    <location>
        <begin position="34"/>
        <end position="337"/>
    </location>
</feature>
<comment type="similarity">
    <text evidence="1 7">Belongs to the class-I aminoacyl-tRNA synthetase family. Glutamate--tRNA ligase type 1 subfamily.</text>
</comment>
<dbReference type="Gene3D" id="1.10.10.350">
    <property type="match status" value="1"/>
</dbReference>
<dbReference type="InterPro" id="IPR000924">
    <property type="entry name" value="Glu/Gln-tRNA-synth"/>
</dbReference>
<dbReference type="Gene3D" id="3.40.50.620">
    <property type="entry name" value="HUPs"/>
    <property type="match status" value="1"/>
</dbReference>
<dbReference type="InterPro" id="IPR020058">
    <property type="entry name" value="Glu/Gln-tRNA-synth_Ib_cat-dom"/>
</dbReference>
<dbReference type="GO" id="GO:0006424">
    <property type="term" value="P:glutamyl-tRNA aminoacylation"/>
    <property type="evidence" value="ECO:0007669"/>
    <property type="project" value="UniProtKB-UniRule"/>
</dbReference>
<comment type="subunit">
    <text evidence="7">Monomer.</text>
</comment>
<evidence type="ECO:0000256" key="1">
    <source>
        <dbReference type="ARBA" id="ARBA00007894"/>
    </source>
</evidence>
<protein>
    <recommendedName>
        <fullName evidence="7">Glutamate--tRNA ligase</fullName>
        <ecNumber evidence="7">6.1.1.17</ecNumber>
    </recommendedName>
    <alternativeName>
        <fullName evidence="7">Glutamyl-tRNA synthetase</fullName>
        <shortName evidence="7">GluRS</shortName>
    </alternativeName>
</protein>
<keyword evidence="2 7" id="KW-0436">Ligase</keyword>
<dbReference type="Proteomes" id="UP000268059">
    <property type="component" value="Chromosome"/>
</dbReference>
<feature type="transmembrane region" description="Helical" evidence="8">
    <location>
        <begin position="6"/>
        <end position="28"/>
    </location>
</feature>
<feature type="short sequence motif" description="'KMSKS' region" evidence="7">
    <location>
        <begin position="269"/>
        <end position="273"/>
    </location>
</feature>
<keyword evidence="8" id="KW-0812">Transmembrane</keyword>
<sequence>MTDSESVALPLGYTPIGMYYYIIILGEVKKKMKKIRTRFAPSPTGYMHIGNLRTALYCYLIAKHSDGDFILRIEDTDQKREVEGAVDIIYDVLKETGLNWDEGPDRPGKVGPYVQSERLPLYKEYATKLIEVGGAHYCFCKEEIGENEKDPCRRLSKEEIQKRLDAGEEYVIRQTTPEEGIADFDDEIYGHIEAPCDSLDDQVLLKSDGYPTYNFANVVDDHLMGINVVVRGNEYLSSTPKYNLLYDAFNWERPTYIHLPPVMKDENHKLSKRNGDASFQDLKAEGYLPEAILNYIALLGWAPQDEEILSLEELIKQFTVDRISKAPAIFDKTKLTWMNGMYLRNMDLDTFHNTVKHLYADTITRDVDLKEVSLVLQPRLDRVNKEDVAPMVDFINECLPFDAAIYKHKKMKTNPVNSLEALKIALPAMEAWEDYSDDDGMMHMQMDLAKAHELKNGRIMWPIRVALSNKAMTPGGSVEIAHILGKEETLRRMKQAIADLEAYVAQNPEA</sequence>
<dbReference type="InterPro" id="IPR008925">
    <property type="entry name" value="aa_tRNA-synth_I_cd-bd_sf"/>
</dbReference>